<keyword evidence="7" id="KW-1185">Reference proteome</keyword>
<evidence type="ECO:0000256" key="4">
    <source>
        <dbReference type="ARBA" id="ARBA00022807"/>
    </source>
</evidence>
<evidence type="ECO:0000256" key="2">
    <source>
        <dbReference type="ARBA" id="ARBA00022670"/>
    </source>
</evidence>
<evidence type="ECO:0000259" key="5">
    <source>
        <dbReference type="PROSITE" id="PS50600"/>
    </source>
</evidence>
<feature type="domain" description="Ubiquitin-like protease family profile" evidence="5">
    <location>
        <begin position="1"/>
        <end position="101"/>
    </location>
</feature>
<evidence type="ECO:0000313" key="7">
    <source>
        <dbReference type="Proteomes" id="UP000265520"/>
    </source>
</evidence>
<dbReference type="EMBL" id="LXQA010012538">
    <property type="protein sequence ID" value="MCH87606.1"/>
    <property type="molecule type" value="Genomic_DNA"/>
</dbReference>
<evidence type="ECO:0000256" key="3">
    <source>
        <dbReference type="ARBA" id="ARBA00022801"/>
    </source>
</evidence>
<dbReference type="GO" id="GO:0016929">
    <property type="term" value="F:deSUMOylase activity"/>
    <property type="evidence" value="ECO:0007669"/>
    <property type="project" value="TreeGrafter"/>
</dbReference>
<evidence type="ECO:0000256" key="1">
    <source>
        <dbReference type="ARBA" id="ARBA00005234"/>
    </source>
</evidence>
<dbReference type="AlphaFoldDB" id="A0A392MJD0"/>
<dbReference type="GO" id="GO:0016926">
    <property type="term" value="P:protein desumoylation"/>
    <property type="evidence" value="ECO:0007669"/>
    <property type="project" value="TreeGrafter"/>
</dbReference>
<dbReference type="Gene3D" id="3.40.395.10">
    <property type="entry name" value="Adenoviral Proteinase, Chain A"/>
    <property type="match status" value="1"/>
</dbReference>
<evidence type="ECO:0000313" key="6">
    <source>
        <dbReference type="EMBL" id="MCH87606.1"/>
    </source>
</evidence>
<dbReference type="GO" id="GO:0006508">
    <property type="term" value="P:proteolysis"/>
    <property type="evidence" value="ECO:0007669"/>
    <property type="project" value="UniProtKB-KW"/>
</dbReference>
<dbReference type="Proteomes" id="UP000265520">
    <property type="component" value="Unassembled WGS sequence"/>
</dbReference>
<proteinExistence type="inferred from homology"/>
<sequence length="148" mass="17643">MNDEGFHWYLMVVDMVRKHIYVLDSLPCEDRKWPRRRDVLKVAIFLEEMLIHNSFYAHVIKLDRVKPIIHNYPIVEPIGLPRQSCGSNDCGVWVATWMQECCWNDDYNFIDLCQDARMKLALDLVHSSYNELMDEVEEKAHHHWKNVA</sequence>
<keyword evidence="2 6" id="KW-0645">Protease</keyword>
<dbReference type="PROSITE" id="PS50600">
    <property type="entry name" value="ULP_PROTEASE"/>
    <property type="match status" value="1"/>
</dbReference>
<dbReference type="SUPFAM" id="SSF54001">
    <property type="entry name" value="Cysteine proteinases"/>
    <property type="match status" value="1"/>
</dbReference>
<keyword evidence="3" id="KW-0378">Hydrolase</keyword>
<dbReference type="PANTHER" id="PTHR12606">
    <property type="entry name" value="SENTRIN/SUMO-SPECIFIC PROTEASE"/>
    <property type="match status" value="1"/>
</dbReference>
<comment type="caution">
    <text evidence="6">The sequence shown here is derived from an EMBL/GenBank/DDBJ whole genome shotgun (WGS) entry which is preliminary data.</text>
</comment>
<reference evidence="6 7" key="1">
    <citation type="journal article" date="2018" name="Front. Plant Sci.">
        <title>Red Clover (Trifolium pratense) and Zigzag Clover (T. medium) - A Picture of Genomic Similarities and Differences.</title>
        <authorList>
            <person name="Dluhosova J."/>
            <person name="Istvanek J."/>
            <person name="Nedelnik J."/>
            <person name="Repkova J."/>
        </authorList>
    </citation>
    <scope>NUCLEOTIDE SEQUENCE [LARGE SCALE GENOMIC DNA]</scope>
    <source>
        <strain evidence="7">cv. 10/8</strain>
        <tissue evidence="6">Leaf</tissue>
    </source>
</reference>
<name>A0A392MJD0_9FABA</name>
<dbReference type="GO" id="GO:0005634">
    <property type="term" value="C:nucleus"/>
    <property type="evidence" value="ECO:0007669"/>
    <property type="project" value="TreeGrafter"/>
</dbReference>
<dbReference type="PANTHER" id="PTHR12606:SF153">
    <property type="entry name" value="ULP1 PROTEASE FAMILY, CARBOXY-TERMINAL DOMAIN PROTEIN"/>
    <property type="match status" value="1"/>
</dbReference>
<comment type="similarity">
    <text evidence="1">Belongs to the peptidase C48 family.</text>
</comment>
<keyword evidence="4" id="KW-0788">Thiol protease</keyword>
<protein>
    <submittedName>
        <fullName evidence="6">Ulp1 protease family carboxy-terminal domain protein</fullName>
    </submittedName>
</protein>
<accession>A0A392MJD0</accession>
<dbReference type="InterPro" id="IPR038765">
    <property type="entry name" value="Papain-like_cys_pep_sf"/>
</dbReference>
<organism evidence="6 7">
    <name type="scientific">Trifolium medium</name>
    <dbReference type="NCBI Taxonomy" id="97028"/>
    <lineage>
        <taxon>Eukaryota</taxon>
        <taxon>Viridiplantae</taxon>
        <taxon>Streptophyta</taxon>
        <taxon>Embryophyta</taxon>
        <taxon>Tracheophyta</taxon>
        <taxon>Spermatophyta</taxon>
        <taxon>Magnoliopsida</taxon>
        <taxon>eudicotyledons</taxon>
        <taxon>Gunneridae</taxon>
        <taxon>Pentapetalae</taxon>
        <taxon>rosids</taxon>
        <taxon>fabids</taxon>
        <taxon>Fabales</taxon>
        <taxon>Fabaceae</taxon>
        <taxon>Papilionoideae</taxon>
        <taxon>50 kb inversion clade</taxon>
        <taxon>NPAAA clade</taxon>
        <taxon>Hologalegina</taxon>
        <taxon>IRL clade</taxon>
        <taxon>Trifolieae</taxon>
        <taxon>Trifolium</taxon>
    </lineage>
</organism>
<dbReference type="Pfam" id="PF02902">
    <property type="entry name" value="Peptidase_C48"/>
    <property type="match status" value="1"/>
</dbReference>
<dbReference type="InterPro" id="IPR003653">
    <property type="entry name" value="Peptidase_C48_C"/>
</dbReference>
<gene>
    <name evidence="6" type="ORF">A2U01_0008479</name>
</gene>